<dbReference type="InterPro" id="IPR035513">
    <property type="entry name" value="Invertase/methylesterase_inhib"/>
</dbReference>
<dbReference type="Gene3D" id="2.160.20.10">
    <property type="entry name" value="Single-stranded right-handed beta-helix, Pectin lyase-like"/>
    <property type="match status" value="1"/>
</dbReference>
<feature type="domain" description="Pectinesterase inhibitor" evidence="12">
    <location>
        <begin position="36"/>
        <end position="185"/>
    </location>
</feature>
<evidence type="ECO:0000256" key="2">
    <source>
        <dbReference type="ARBA" id="ARBA00006027"/>
    </source>
</evidence>
<dbReference type="Gene3D" id="1.20.140.40">
    <property type="entry name" value="Invertase/pectin methylesterase inhibitor family protein"/>
    <property type="match status" value="1"/>
</dbReference>
<comment type="similarity">
    <text evidence="3">In the C-terminal section; belongs to the pectinesterase family.</text>
</comment>
<comment type="catalytic activity">
    <reaction evidence="8 10">
        <text>[(1-&gt;4)-alpha-D-galacturonosyl methyl ester](n) + n H2O = [(1-&gt;4)-alpha-D-galacturonosyl](n) + n methanol + n H(+)</text>
        <dbReference type="Rhea" id="RHEA:22380"/>
        <dbReference type="Rhea" id="RHEA-COMP:14570"/>
        <dbReference type="Rhea" id="RHEA-COMP:14573"/>
        <dbReference type="ChEBI" id="CHEBI:15377"/>
        <dbReference type="ChEBI" id="CHEBI:15378"/>
        <dbReference type="ChEBI" id="CHEBI:17790"/>
        <dbReference type="ChEBI" id="CHEBI:140522"/>
        <dbReference type="ChEBI" id="CHEBI:140523"/>
        <dbReference type="EC" id="3.1.1.11"/>
    </reaction>
</comment>
<evidence type="ECO:0000256" key="5">
    <source>
        <dbReference type="ARBA" id="ARBA00022801"/>
    </source>
</evidence>
<dbReference type="InterPro" id="IPR006501">
    <property type="entry name" value="Pectinesterase_inhib_dom"/>
</dbReference>
<accession>A0A2R6Q5C1</accession>
<proteinExistence type="inferred from homology"/>
<dbReference type="PROSITE" id="PS00503">
    <property type="entry name" value="PECTINESTERASE_2"/>
    <property type="match status" value="1"/>
</dbReference>
<evidence type="ECO:0000256" key="6">
    <source>
        <dbReference type="ARBA" id="ARBA00023085"/>
    </source>
</evidence>
<keyword evidence="14" id="KW-1185">Reference proteome</keyword>
<dbReference type="STRING" id="1590841.A0A2R6Q5C1"/>
<evidence type="ECO:0000256" key="9">
    <source>
        <dbReference type="PROSITE-ProRule" id="PRU10040"/>
    </source>
</evidence>
<evidence type="ECO:0000256" key="3">
    <source>
        <dbReference type="ARBA" id="ARBA00007786"/>
    </source>
</evidence>
<evidence type="ECO:0000259" key="12">
    <source>
        <dbReference type="SMART" id="SM00856"/>
    </source>
</evidence>
<dbReference type="GO" id="GO:0004857">
    <property type="term" value="F:enzyme inhibitor activity"/>
    <property type="evidence" value="ECO:0007669"/>
    <property type="project" value="InterPro"/>
</dbReference>
<dbReference type="GO" id="GO:0042545">
    <property type="term" value="P:cell wall modification"/>
    <property type="evidence" value="ECO:0007669"/>
    <property type="project" value="UniProtKB-UniRule"/>
</dbReference>
<dbReference type="InterPro" id="IPR000070">
    <property type="entry name" value="Pectinesterase_cat"/>
</dbReference>
<dbReference type="AlphaFoldDB" id="A0A2R6Q5C1"/>
<keyword evidence="6 10" id="KW-0063">Aspartyl esterase</keyword>
<dbReference type="Proteomes" id="UP000241394">
    <property type="component" value="Chromosome LG20"/>
</dbReference>
<protein>
    <recommendedName>
        <fullName evidence="4 10">Pectinesterase</fullName>
        <ecNumber evidence="4 10">3.1.1.11</ecNumber>
    </recommendedName>
</protein>
<evidence type="ECO:0000256" key="7">
    <source>
        <dbReference type="ARBA" id="ARBA00023316"/>
    </source>
</evidence>
<dbReference type="Gramene" id="PSS02069">
    <property type="protein sequence ID" value="PSS02069"/>
    <property type="gene ID" value="CEY00_Acc23427"/>
</dbReference>
<feature type="active site" evidence="9">
    <location>
        <position position="383"/>
    </location>
</feature>
<dbReference type="UniPathway" id="UPA00545">
    <property type="reaction ID" value="UER00823"/>
</dbReference>
<evidence type="ECO:0000256" key="10">
    <source>
        <dbReference type="RuleBase" id="RU000589"/>
    </source>
</evidence>
<dbReference type="EMBL" id="NKQK01000020">
    <property type="protein sequence ID" value="PSS02069.1"/>
    <property type="molecule type" value="Genomic_DNA"/>
</dbReference>
<evidence type="ECO:0000256" key="8">
    <source>
        <dbReference type="ARBA" id="ARBA00047928"/>
    </source>
</evidence>
<dbReference type="SUPFAM" id="SSF51126">
    <property type="entry name" value="Pectin lyase-like"/>
    <property type="match status" value="1"/>
</dbReference>
<dbReference type="OrthoDB" id="2019149at2759"/>
<evidence type="ECO:0000256" key="1">
    <source>
        <dbReference type="ARBA" id="ARBA00005184"/>
    </source>
</evidence>
<comment type="pathway">
    <text evidence="1 10">Glycan metabolism; pectin degradation; 2-dehydro-3-deoxy-D-gluconate from pectin: step 1/5.</text>
</comment>
<feature type="compositionally biased region" description="Polar residues" evidence="11">
    <location>
        <begin position="187"/>
        <end position="199"/>
    </location>
</feature>
<evidence type="ECO:0000313" key="13">
    <source>
        <dbReference type="EMBL" id="PSS02069.1"/>
    </source>
</evidence>
<dbReference type="CDD" id="cd15798">
    <property type="entry name" value="PMEI-like_3"/>
    <property type="match status" value="1"/>
</dbReference>
<feature type="chain" id="PRO_5015216131" description="Pectinesterase" evidence="10">
    <location>
        <begin position="23"/>
        <end position="545"/>
    </location>
</feature>
<keyword evidence="7" id="KW-0961">Cell wall biogenesis/degradation</keyword>
<dbReference type="SMART" id="SM00856">
    <property type="entry name" value="PMEI"/>
    <property type="match status" value="1"/>
</dbReference>
<dbReference type="NCBIfam" id="TIGR01614">
    <property type="entry name" value="PME_inhib"/>
    <property type="match status" value="1"/>
</dbReference>
<feature type="region of interest" description="Disordered" evidence="11">
    <location>
        <begin position="187"/>
        <end position="207"/>
    </location>
</feature>
<sequence length="545" mass="60539">MASSILKAFIIFCSISFSKTWALNSSSSRTATTLDSHLSSIRSVCKSTPYPDACFDSLKLSISINIGPNIITYLLESLQRALSESEKLSNLFASSSNIIEKQKGAFQDCKDLHQITMYSLKKSLSRISSALDSQKLADARAFLTAALTNKNTCLEGLHSASGPLIPTLVNSLISTYKHIGNSLSMLPNSPRKASTTKGGDNNRHLLGFPKWLPQKDRRILQSSSDDDEYDPSQILTVAADGTGNFTTIMEAINFAPNNSYDRVIIYVREGVYEENVEIPSYKPNIVLLGDGTQLTVITGNRSVVDGWTTFRSATVAVSGEGFLARDITFENRAGPEKHQAVALRINADLAAVYRCTMNGYQDTLYIHSFRQFYRECNISGTIDFIFGNAATVFQACNIVSRMPMPGQFTVITAQSRETPDEDSGISIQNCSILATDDLYSNFTSVKSYLGRPWRVYSRTVFIESYLDDFIDPAGWTEWSSDHQGLDTLYYGEYENSGPGSGTENRVTWPGYHIMDYYDASNFTVSKFITGEEWLDSTSFPYDDWV</sequence>
<dbReference type="Pfam" id="PF01095">
    <property type="entry name" value="Pectinesterase"/>
    <property type="match status" value="1"/>
</dbReference>
<dbReference type="InterPro" id="IPR033131">
    <property type="entry name" value="Pectinesterase_Asp_AS"/>
</dbReference>
<evidence type="ECO:0000313" key="14">
    <source>
        <dbReference type="Proteomes" id="UP000241394"/>
    </source>
</evidence>
<dbReference type="FunCoup" id="A0A2R6Q5C1">
    <property type="interactions" value="62"/>
</dbReference>
<gene>
    <name evidence="13" type="ORF">CEY00_Acc23427</name>
</gene>
<dbReference type="OMA" id="AGDEWLD"/>
<dbReference type="PANTHER" id="PTHR31707">
    <property type="entry name" value="PECTINESTERASE"/>
    <property type="match status" value="1"/>
</dbReference>
<dbReference type="Pfam" id="PF04043">
    <property type="entry name" value="PMEI"/>
    <property type="match status" value="1"/>
</dbReference>
<dbReference type="InParanoid" id="A0A2R6Q5C1"/>
<comment type="caution">
    <text evidence="13">The sequence shown here is derived from an EMBL/GenBank/DDBJ whole genome shotgun (WGS) entry which is preliminary data.</text>
</comment>
<organism evidence="13 14">
    <name type="scientific">Actinidia chinensis var. chinensis</name>
    <name type="common">Chinese soft-hair kiwi</name>
    <dbReference type="NCBI Taxonomy" id="1590841"/>
    <lineage>
        <taxon>Eukaryota</taxon>
        <taxon>Viridiplantae</taxon>
        <taxon>Streptophyta</taxon>
        <taxon>Embryophyta</taxon>
        <taxon>Tracheophyta</taxon>
        <taxon>Spermatophyta</taxon>
        <taxon>Magnoliopsida</taxon>
        <taxon>eudicotyledons</taxon>
        <taxon>Gunneridae</taxon>
        <taxon>Pentapetalae</taxon>
        <taxon>asterids</taxon>
        <taxon>Ericales</taxon>
        <taxon>Actinidiaceae</taxon>
        <taxon>Actinidia</taxon>
    </lineage>
</organism>
<dbReference type="FunFam" id="2.160.20.10:FF:000001">
    <property type="entry name" value="Pectinesterase"/>
    <property type="match status" value="1"/>
</dbReference>
<dbReference type="SUPFAM" id="SSF101148">
    <property type="entry name" value="Plant invertase/pectin methylesterase inhibitor"/>
    <property type="match status" value="1"/>
</dbReference>
<dbReference type="InterPro" id="IPR011050">
    <property type="entry name" value="Pectin_lyase_fold/virulence"/>
</dbReference>
<evidence type="ECO:0000256" key="11">
    <source>
        <dbReference type="SAM" id="MobiDB-lite"/>
    </source>
</evidence>
<dbReference type="GO" id="GO:0045490">
    <property type="term" value="P:pectin catabolic process"/>
    <property type="evidence" value="ECO:0007669"/>
    <property type="project" value="UniProtKB-UniRule"/>
</dbReference>
<dbReference type="GO" id="GO:0030599">
    <property type="term" value="F:pectinesterase activity"/>
    <property type="evidence" value="ECO:0007669"/>
    <property type="project" value="UniProtKB-UniRule"/>
</dbReference>
<reference evidence="14" key="2">
    <citation type="journal article" date="2018" name="BMC Genomics">
        <title>A manually annotated Actinidia chinensis var. chinensis (kiwifruit) genome highlights the challenges associated with draft genomes and gene prediction in plants.</title>
        <authorList>
            <person name="Pilkington S.M."/>
            <person name="Crowhurst R."/>
            <person name="Hilario E."/>
            <person name="Nardozza S."/>
            <person name="Fraser L."/>
            <person name="Peng Y."/>
            <person name="Gunaseelan K."/>
            <person name="Simpson R."/>
            <person name="Tahir J."/>
            <person name="Deroles S.C."/>
            <person name="Templeton K."/>
            <person name="Luo Z."/>
            <person name="Davy M."/>
            <person name="Cheng C."/>
            <person name="McNeilage M."/>
            <person name="Scaglione D."/>
            <person name="Liu Y."/>
            <person name="Zhang Q."/>
            <person name="Datson P."/>
            <person name="De Silva N."/>
            <person name="Gardiner S.E."/>
            <person name="Bassett H."/>
            <person name="Chagne D."/>
            <person name="McCallum J."/>
            <person name="Dzierzon H."/>
            <person name="Deng C."/>
            <person name="Wang Y.Y."/>
            <person name="Barron L."/>
            <person name="Manako K."/>
            <person name="Bowen J."/>
            <person name="Foster T.M."/>
            <person name="Erridge Z.A."/>
            <person name="Tiffin H."/>
            <person name="Waite C.N."/>
            <person name="Davies K.M."/>
            <person name="Grierson E.P."/>
            <person name="Laing W.A."/>
            <person name="Kirk R."/>
            <person name="Chen X."/>
            <person name="Wood M."/>
            <person name="Montefiori M."/>
            <person name="Brummell D.A."/>
            <person name="Schwinn K.E."/>
            <person name="Catanach A."/>
            <person name="Fullerton C."/>
            <person name="Li D."/>
            <person name="Meiyalaghan S."/>
            <person name="Nieuwenhuizen N."/>
            <person name="Read N."/>
            <person name="Prakash R."/>
            <person name="Hunter D."/>
            <person name="Zhang H."/>
            <person name="McKenzie M."/>
            <person name="Knabel M."/>
            <person name="Harris A."/>
            <person name="Allan A.C."/>
            <person name="Gleave A."/>
            <person name="Chen A."/>
            <person name="Janssen B.J."/>
            <person name="Plunkett B."/>
            <person name="Ampomah-Dwamena C."/>
            <person name="Voogd C."/>
            <person name="Leif D."/>
            <person name="Lafferty D."/>
            <person name="Souleyre E.J.F."/>
            <person name="Varkonyi-Gasic E."/>
            <person name="Gambi F."/>
            <person name="Hanley J."/>
            <person name="Yao J.L."/>
            <person name="Cheung J."/>
            <person name="David K.M."/>
            <person name="Warren B."/>
            <person name="Marsh K."/>
            <person name="Snowden K.C."/>
            <person name="Lin-Wang K."/>
            <person name="Brian L."/>
            <person name="Martinez-Sanchez M."/>
            <person name="Wang M."/>
            <person name="Ileperuma N."/>
            <person name="Macnee N."/>
            <person name="Campin R."/>
            <person name="McAtee P."/>
            <person name="Drummond R.S.M."/>
            <person name="Espley R.V."/>
            <person name="Ireland H.S."/>
            <person name="Wu R."/>
            <person name="Atkinson R.G."/>
            <person name="Karunairetnam S."/>
            <person name="Bulley S."/>
            <person name="Chunkath S."/>
            <person name="Hanley Z."/>
            <person name="Storey R."/>
            <person name="Thrimawithana A.H."/>
            <person name="Thomson S."/>
            <person name="David C."/>
            <person name="Testolin R."/>
            <person name="Huang H."/>
            <person name="Hellens R.P."/>
            <person name="Schaffer R.J."/>
        </authorList>
    </citation>
    <scope>NUCLEOTIDE SEQUENCE [LARGE SCALE GENOMIC DNA]</scope>
    <source>
        <strain evidence="14">cv. Red5</strain>
    </source>
</reference>
<name>A0A2R6Q5C1_ACTCC</name>
<reference evidence="13 14" key="1">
    <citation type="submission" date="2017-07" db="EMBL/GenBank/DDBJ databases">
        <title>An improved, manually edited Actinidia chinensis var. chinensis (kiwifruit) genome highlights the challenges associated with draft genomes and gene prediction in plants.</title>
        <authorList>
            <person name="Pilkington S."/>
            <person name="Crowhurst R."/>
            <person name="Hilario E."/>
            <person name="Nardozza S."/>
            <person name="Fraser L."/>
            <person name="Peng Y."/>
            <person name="Gunaseelan K."/>
            <person name="Simpson R."/>
            <person name="Tahir J."/>
            <person name="Deroles S."/>
            <person name="Templeton K."/>
            <person name="Luo Z."/>
            <person name="Davy M."/>
            <person name="Cheng C."/>
            <person name="Mcneilage M."/>
            <person name="Scaglione D."/>
            <person name="Liu Y."/>
            <person name="Zhang Q."/>
            <person name="Datson P."/>
            <person name="De Silva N."/>
            <person name="Gardiner S."/>
            <person name="Bassett H."/>
            <person name="Chagne D."/>
            <person name="Mccallum J."/>
            <person name="Dzierzon H."/>
            <person name="Deng C."/>
            <person name="Wang Y.-Y."/>
            <person name="Barron N."/>
            <person name="Manako K."/>
            <person name="Bowen J."/>
            <person name="Foster T."/>
            <person name="Erridge Z."/>
            <person name="Tiffin H."/>
            <person name="Waite C."/>
            <person name="Davies K."/>
            <person name="Grierson E."/>
            <person name="Laing W."/>
            <person name="Kirk R."/>
            <person name="Chen X."/>
            <person name="Wood M."/>
            <person name="Montefiori M."/>
            <person name="Brummell D."/>
            <person name="Schwinn K."/>
            <person name="Catanach A."/>
            <person name="Fullerton C."/>
            <person name="Li D."/>
            <person name="Meiyalaghan S."/>
            <person name="Nieuwenhuizen N."/>
            <person name="Read N."/>
            <person name="Prakash R."/>
            <person name="Hunter D."/>
            <person name="Zhang H."/>
            <person name="Mckenzie M."/>
            <person name="Knabel M."/>
            <person name="Harris A."/>
            <person name="Allan A."/>
            <person name="Chen A."/>
            <person name="Janssen B."/>
            <person name="Plunkett B."/>
            <person name="Dwamena C."/>
            <person name="Voogd C."/>
            <person name="Leif D."/>
            <person name="Lafferty D."/>
            <person name="Souleyre E."/>
            <person name="Varkonyi-Gasic E."/>
            <person name="Gambi F."/>
            <person name="Hanley J."/>
            <person name="Yao J.-L."/>
            <person name="Cheung J."/>
            <person name="David K."/>
            <person name="Warren B."/>
            <person name="Marsh K."/>
            <person name="Snowden K."/>
            <person name="Lin-Wang K."/>
            <person name="Brian L."/>
            <person name="Martinez-Sanchez M."/>
            <person name="Wang M."/>
            <person name="Ileperuma N."/>
            <person name="Macnee N."/>
            <person name="Campin R."/>
            <person name="Mcatee P."/>
            <person name="Drummond R."/>
            <person name="Espley R."/>
            <person name="Ireland H."/>
            <person name="Wu R."/>
            <person name="Atkinson R."/>
            <person name="Karunairetnam S."/>
            <person name="Bulley S."/>
            <person name="Chunkath S."/>
            <person name="Hanley Z."/>
            <person name="Storey R."/>
            <person name="Thrimawithana A."/>
            <person name="Thomson S."/>
            <person name="David C."/>
            <person name="Testolin R."/>
        </authorList>
    </citation>
    <scope>NUCLEOTIDE SEQUENCE [LARGE SCALE GENOMIC DNA]</scope>
    <source>
        <strain evidence="14">cv. Red5</strain>
        <tissue evidence="13">Young leaf</tissue>
    </source>
</reference>
<keyword evidence="5 10" id="KW-0378">Hydrolase</keyword>
<dbReference type="EC" id="3.1.1.11" evidence="4 10"/>
<evidence type="ECO:0000256" key="4">
    <source>
        <dbReference type="ARBA" id="ARBA00013229"/>
    </source>
</evidence>
<comment type="similarity">
    <text evidence="2">In the N-terminal section; belongs to the PMEI family.</text>
</comment>
<keyword evidence="10" id="KW-0732">Signal</keyword>
<feature type="signal peptide" evidence="10">
    <location>
        <begin position="1"/>
        <end position="22"/>
    </location>
</feature>
<dbReference type="InterPro" id="IPR012334">
    <property type="entry name" value="Pectin_lyas_fold"/>
</dbReference>